<dbReference type="RefSeq" id="WP_171322257.1">
    <property type="nucleotide sequence ID" value="NZ_JABFBC010000001.1"/>
</dbReference>
<keyword evidence="8" id="KW-1185">Reference proteome</keyword>
<evidence type="ECO:0000256" key="5">
    <source>
        <dbReference type="ARBA" id="ARBA00023136"/>
    </source>
</evidence>
<evidence type="ECO:0000313" key="7">
    <source>
        <dbReference type="EMBL" id="NNU79360.1"/>
    </source>
</evidence>
<feature type="transmembrane region" description="Helical" evidence="6">
    <location>
        <begin position="296"/>
        <end position="315"/>
    </location>
</feature>
<dbReference type="PIRSF" id="PIRSF016565">
    <property type="entry name" value="PucC"/>
    <property type="match status" value="1"/>
</dbReference>
<dbReference type="Pfam" id="PF03209">
    <property type="entry name" value="PUCC"/>
    <property type="match status" value="1"/>
</dbReference>
<feature type="transmembrane region" description="Helical" evidence="6">
    <location>
        <begin position="30"/>
        <end position="54"/>
    </location>
</feature>
<feature type="transmembrane region" description="Helical" evidence="6">
    <location>
        <begin position="265"/>
        <end position="284"/>
    </location>
</feature>
<protein>
    <submittedName>
        <fullName evidence="7">BCD family MFS transporter</fullName>
    </submittedName>
</protein>
<sequence>MNYLSWFQILRLGLVQMALGAVLVLTTTTLNRVMVVELAFPATLAGLLFAIYYATQFLRPHFGHGADLGRRRTPWIVGGVVVLAMGGMGATLSVWLMASHAALGIAAAVPAFLAIGVGIGAAGTNLLALLAARVAPERKAAAGSAVWIMMIAGLALTGATVGLKLDPYSPERLLAITGIVCAVAVTLALLGIVGIERGAPPAAQQARGGSFSEALAEIWADSRARRFAIFVFAAMFAYNAQDLILEPFAGHVFGMTPGESTALGSKLHQGALLGMILVLASATWARRILPVPTRGWIVGGCIASGVALIALGFGGQVGSGWPLGANIFILGLANGAFAVAAIAAMMGIASEGSRPQEGLRMGVFGAAQAIAFGIGAFLGTVAVDIARALIGNDAAAYGTVFILEGGVFLISALLALKITVRDAPSADAALMPGE</sequence>
<dbReference type="Gene3D" id="1.20.1250.20">
    <property type="entry name" value="MFS general substrate transporter like domains"/>
    <property type="match status" value="2"/>
</dbReference>
<keyword evidence="5 6" id="KW-0472">Membrane</keyword>
<dbReference type="InterPro" id="IPR004896">
    <property type="entry name" value="PucC-rel"/>
</dbReference>
<evidence type="ECO:0000256" key="2">
    <source>
        <dbReference type="ARBA" id="ARBA00008412"/>
    </source>
</evidence>
<comment type="similarity">
    <text evidence="2">Belongs to the PucC family.</text>
</comment>
<dbReference type="SUPFAM" id="SSF103473">
    <property type="entry name" value="MFS general substrate transporter"/>
    <property type="match status" value="1"/>
</dbReference>
<gene>
    <name evidence="7" type="ORF">HMH01_02810</name>
</gene>
<keyword evidence="3 6" id="KW-0812">Transmembrane</keyword>
<organism evidence="7 8">
    <name type="scientific">Halovulum dunhuangense</name>
    <dbReference type="NCBI Taxonomy" id="1505036"/>
    <lineage>
        <taxon>Bacteria</taxon>
        <taxon>Pseudomonadati</taxon>
        <taxon>Pseudomonadota</taxon>
        <taxon>Alphaproteobacteria</taxon>
        <taxon>Rhodobacterales</taxon>
        <taxon>Paracoccaceae</taxon>
        <taxon>Halovulum</taxon>
    </lineage>
</organism>
<feature type="transmembrane region" description="Helical" evidence="6">
    <location>
        <begin position="140"/>
        <end position="161"/>
    </location>
</feature>
<dbReference type="PANTHER" id="PTHR23538">
    <property type="entry name" value="44.5 KD BACTERIOCHLOROPHYLL SYNTHASE SUBUNIT"/>
    <property type="match status" value="1"/>
</dbReference>
<dbReference type="InterPro" id="IPR036259">
    <property type="entry name" value="MFS_trans_sf"/>
</dbReference>
<evidence type="ECO:0000256" key="6">
    <source>
        <dbReference type="SAM" id="Phobius"/>
    </source>
</evidence>
<dbReference type="EMBL" id="JABFBC010000001">
    <property type="protein sequence ID" value="NNU79360.1"/>
    <property type="molecule type" value="Genomic_DNA"/>
</dbReference>
<evidence type="ECO:0000256" key="4">
    <source>
        <dbReference type="ARBA" id="ARBA00022989"/>
    </source>
</evidence>
<feature type="transmembrane region" description="Helical" evidence="6">
    <location>
        <begin position="75"/>
        <end position="96"/>
    </location>
</feature>
<feature type="transmembrane region" description="Helical" evidence="6">
    <location>
        <begin position="173"/>
        <end position="195"/>
    </location>
</feature>
<evidence type="ECO:0000256" key="3">
    <source>
        <dbReference type="ARBA" id="ARBA00022692"/>
    </source>
</evidence>
<feature type="transmembrane region" description="Helical" evidence="6">
    <location>
        <begin position="227"/>
        <end position="245"/>
    </location>
</feature>
<feature type="transmembrane region" description="Helical" evidence="6">
    <location>
        <begin position="361"/>
        <end position="383"/>
    </location>
</feature>
<proteinExistence type="inferred from homology"/>
<accession>A0A849L068</accession>
<dbReference type="AlphaFoldDB" id="A0A849L068"/>
<dbReference type="GO" id="GO:0016020">
    <property type="term" value="C:membrane"/>
    <property type="evidence" value="ECO:0007669"/>
    <property type="project" value="UniProtKB-SubCell"/>
</dbReference>
<dbReference type="Proteomes" id="UP000572377">
    <property type="component" value="Unassembled WGS sequence"/>
</dbReference>
<comment type="subcellular location">
    <subcellularLocation>
        <location evidence="1">Membrane</location>
        <topology evidence="1">Multi-pass membrane protein</topology>
    </subcellularLocation>
</comment>
<reference evidence="7 8" key="1">
    <citation type="submission" date="2020-05" db="EMBL/GenBank/DDBJ databases">
        <title>Gimesia benthica sp. nov., a novel planctomycete isolated from a deep-sea water sample of the Northwest Indian Ocean.</title>
        <authorList>
            <person name="Wang J."/>
            <person name="Ruan C."/>
            <person name="Song L."/>
            <person name="Zhu Y."/>
            <person name="Li A."/>
            <person name="Zheng X."/>
            <person name="Wang L."/>
            <person name="Lu Z."/>
            <person name="Huang Y."/>
            <person name="Du W."/>
            <person name="Zhou Y."/>
            <person name="Huang L."/>
            <person name="Dai X."/>
        </authorList>
    </citation>
    <scope>NUCLEOTIDE SEQUENCE [LARGE SCALE GENOMIC DNA]</scope>
    <source>
        <strain evidence="7 8">YYQ-30</strain>
    </source>
</reference>
<keyword evidence="4 6" id="KW-1133">Transmembrane helix</keyword>
<comment type="caution">
    <text evidence="7">The sequence shown here is derived from an EMBL/GenBank/DDBJ whole genome shotgun (WGS) entry which is preliminary data.</text>
</comment>
<evidence type="ECO:0000256" key="1">
    <source>
        <dbReference type="ARBA" id="ARBA00004141"/>
    </source>
</evidence>
<feature type="transmembrane region" description="Helical" evidence="6">
    <location>
        <begin position="395"/>
        <end position="416"/>
    </location>
</feature>
<dbReference type="InterPro" id="IPR026036">
    <property type="entry name" value="PucC"/>
</dbReference>
<evidence type="ECO:0000313" key="8">
    <source>
        <dbReference type="Proteomes" id="UP000572377"/>
    </source>
</evidence>
<feature type="transmembrane region" description="Helical" evidence="6">
    <location>
        <begin position="102"/>
        <end position="128"/>
    </location>
</feature>
<name>A0A849L068_9RHOB</name>
<feature type="transmembrane region" description="Helical" evidence="6">
    <location>
        <begin position="327"/>
        <end position="349"/>
    </location>
</feature>
<dbReference type="CDD" id="cd06176">
    <property type="entry name" value="MFS_BCD_PucC-like"/>
    <property type="match status" value="1"/>
</dbReference>
<dbReference type="PANTHER" id="PTHR23538:SF1">
    <property type="entry name" value="44.5 KD BACTERIOCHLOROPHYLL SYNTHASE SUBUNIT"/>
    <property type="match status" value="1"/>
</dbReference>